<dbReference type="Pfam" id="PF07873">
    <property type="entry name" value="YabP"/>
    <property type="match status" value="1"/>
</dbReference>
<dbReference type="RefSeq" id="WP_109626732.1">
    <property type="nucleotide sequence ID" value="NZ_CABJAT010000004.1"/>
</dbReference>
<gene>
    <name evidence="1" type="ORF">C7383_10730</name>
</gene>
<proteinExistence type="predicted"/>
<dbReference type="Proteomes" id="UP000245412">
    <property type="component" value="Unassembled WGS sequence"/>
</dbReference>
<organism evidence="1 2">
    <name type="scientific">Murimonas intestini</name>
    <dbReference type="NCBI Taxonomy" id="1337051"/>
    <lineage>
        <taxon>Bacteria</taxon>
        <taxon>Bacillati</taxon>
        <taxon>Bacillota</taxon>
        <taxon>Clostridia</taxon>
        <taxon>Lachnospirales</taxon>
        <taxon>Lachnospiraceae</taxon>
        <taxon>Murimonas</taxon>
    </lineage>
</organism>
<dbReference type="InterPro" id="IPR012504">
    <property type="entry name" value="Spore_YabP"/>
</dbReference>
<keyword evidence="2" id="KW-1185">Reference proteome</keyword>
<dbReference type="InterPro" id="IPR022476">
    <property type="entry name" value="Spore_YabP/YqfC"/>
</dbReference>
<name>A0AB73T360_9FIRM</name>
<sequence>MEEKQTQGAHKVTITGRRNGTISGVADVLSFDVNEVVLETEQGMLMVKGTELHVSRLNLEKGEVDLDGNIDSLTYSDGRGGRRQGESLIGRLFK</sequence>
<dbReference type="AlphaFoldDB" id="A0AB73T360"/>
<dbReference type="NCBIfam" id="TIGR02892">
    <property type="entry name" value="spore_yabP"/>
    <property type="match status" value="1"/>
</dbReference>
<dbReference type="PIRSF" id="PIRSF011576">
    <property type="entry name" value="YabP"/>
    <property type="match status" value="1"/>
</dbReference>
<comment type="caution">
    <text evidence="1">The sequence shown here is derived from an EMBL/GenBank/DDBJ whole genome shotgun (WGS) entry which is preliminary data.</text>
</comment>
<dbReference type="InterPro" id="IPR038705">
    <property type="entry name" value="YabP_sf"/>
</dbReference>
<evidence type="ECO:0000313" key="2">
    <source>
        <dbReference type="Proteomes" id="UP000245412"/>
    </source>
</evidence>
<reference evidence="1 2" key="1">
    <citation type="submission" date="2018-05" db="EMBL/GenBank/DDBJ databases">
        <authorList>
            <person name="Goeker M."/>
            <person name="Huntemann M."/>
            <person name="Clum A."/>
            <person name="Pillay M."/>
            <person name="Palaniappan K."/>
            <person name="Varghese N."/>
            <person name="Mikhailova N."/>
            <person name="Stamatis D."/>
            <person name="Reddy T."/>
            <person name="Daum C."/>
            <person name="Shapiro N."/>
            <person name="Ivanova N."/>
            <person name="Kyrpides N."/>
            <person name="Woyke T."/>
        </authorList>
    </citation>
    <scope>NUCLEOTIDE SEQUENCE [LARGE SCALE GENOMIC DNA]</scope>
    <source>
        <strain evidence="1 2">DSM 26524</strain>
    </source>
</reference>
<evidence type="ECO:0000313" key="1">
    <source>
        <dbReference type="EMBL" id="PWJ75023.1"/>
    </source>
</evidence>
<dbReference type="Gene3D" id="2.60.40.2000">
    <property type="match status" value="1"/>
</dbReference>
<protein>
    <submittedName>
        <fullName evidence="1">Sporulation protein YabP</fullName>
    </submittedName>
</protein>
<dbReference type="GO" id="GO:0030435">
    <property type="term" value="P:sporulation resulting in formation of a cellular spore"/>
    <property type="evidence" value="ECO:0007669"/>
    <property type="project" value="InterPro"/>
</dbReference>
<dbReference type="EMBL" id="QGGY01000007">
    <property type="protein sequence ID" value="PWJ75023.1"/>
    <property type="molecule type" value="Genomic_DNA"/>
</dbReference>
<accession>A0AB73T360</accession>